<dbReference type="AlphaFoldDB" id="A0A2P2IPH2"/>
<evidence type="ECO:0000256" key="1">
    <source>
        <dbReference type="SAM" id="MobiDB-lite"/>
    </source>
</evidence>
<reference evidence="2" key="1">
    <citation type="submission" date="2018-02" db="EMBL/GenBank/DDBJ databases">
        <title>Rhizophora mucronata_Transcriptome.</title>
        <authorList>
            <person name="Meera S.P."/>
            <person name="Sreeshan A."/>
            <person name="Augustine A."/>
        </authorList>
    </citation>
    <scope>NUCLEOTIDE SEQUENCE</scope>
    <source>
        <tissue evidence="2">Leaf</tissue>
    </source>
</reference>
<protein>
    <submittedName>
        <fullName evidence="2">Uncharacterized protein</fullName>
    </submittedName>
</protein>
<feature type="region of interest" description="Disordered" evidence="1">
    <location>
        <begin position="1"/>
        <end position="30"/>
    </location>
</feature>
<feature type="compositionally biased region" description="Polar residues" evidence="1">
    <location>
        <begin position="1"/>
        <end position="11"/>
    </location>
</feature>
<evidence type="ECO:0000313" key="2">
    <source>
        <dbReference type="EMBL" id="MBW83121.1"/>
    </source>
</evidence>
<name>A0A2P2IPH2_RHIMU</name>
<accession>A0A2P2IPH2</accession>
<sequence>MKKIIWQNNLSVRREKKNSNGRRIGLQDQA</sequence>
<organism evidence="2">
    <name type="scientific">Rhizophora mucronata</name>
    <name type="common">Asiatic mangrove</name>
    <dbReference type="NCBI Taxonomy" id="61149"/>
    <lineage>
        <taxon>Eukaryota</taxon>
        <taxon>Viridiplantae</taxon>
        <taxon>Streptophyta</taxon>
        <taxon>Embryophyta</taxon>
        <taxon>Tracheophyta</taxon>
        <taxon>Spermatophyta</taxon>
        <taxon>Magnoliopsida</taxon>
        <taxon>eudicotyledons</taxon>
        <taxon>Gunneridae</taxon>
        <taxon>Pentapetalae</taxon>
        <taxon>rosids</taxon>
        <taxon>fabids</taxon>
        <taxon>Malpighiales</taxon>
        <taxon>Rhizophoraceae</taxon>
        <taxon>Rhizophora</taxon>
    </lineage>
</organism>
<dbReference type="EMBL" id="GGEC01002638">
    <property type="protein sequence ID" value="MBW83121.1"/>
    <property type="molecule type" value="Transcribed_RNA"/>
</dbReference>
<proteinExistence type="predicted"/>